<evidence type="ECO:0000313" key="4">
    <source>
        <dbReference type="Proteomes" id="UP001368618"/>
    </source>
</evidence>
<dbReference type="CDD" id="cd00158">
    <property type="entry name" value="RHOD"/>
    <property type="match status" value="1"/>
</dbReference>
<keyword evidence="1" id="KW-0812">Transmembrane</keyword>
<dbReference type="PANTHER" id="PTHR43031">
    <property type="entry name" value="FAD-DEPENDENT OXIDOREDUCTASE"/>
    <property type="match status" value="1"/>
</dbReference>
<dbReference type="EMBL" id="CP135137">
    <property type="protein sequence ID" value="WWR11509.1"/>
    <property type="molecule type" value="Genomic_DNA"/>
</dbReference>
<dbReference type="InterPro" id="IPR001763">
    <property type="entry name" value="Rhodanese-like_dom"/>
</dbReference>
<dbReference type="InterPro" id="IPR036873">
    <property type="entry name" value="Rhodanese-like_dom_sf"/>
</dbReference>
<dbReference type="SUPFAM" id="SSF52821">
    <property type="entry name" value="Rhodanese/Cell cycle control phosphatase"/>
    <property type="match status" value="1"/>
</dbReference>
<dbReference type="PROSITE" id="PS50206">
    <property type="entry name" value="RHODANESE_3"/>
    <property type="match status" value="1"/>
</dbReference>
<feature type="domain" description="Rhodanese" evidence="2">
    <location>
        <begin position="50"/>
        <end position="140"/>
    </location>
</feature>
<keyword evidence="1" id="KW-0472">Membrane</keyword>
<dbReference type="Gene3D" id="3.40.250.10">
    <property type="entry name" value="Rhodanese-like domain"/>
    <property type="match status" value="1"/>
</dbReference>
<protein>
    <submittedName>
        <fullName evidence="3">Rhodanese-like domain-containing protein</fullName>
    </submittedName>
</protein>
<evidence type="ECO:0000313" key="3">
    <source>
        <dbReference type="EMBL" id="WWR11509.1"/>
    </source>
</evidence>
<dbReference type="InterPro" id="IPR050229">
    <property type="entry name" value="GlpE_sulfurtransferase"/>
</dbReference>
<feature type="transmembrane region" description="Helical" evidence="1">
    <location>
        <begin position="12"/>
        <end position="30"/>
    </location>
</feature>
<evidence type="ECO:0000256" key="1">
    <source>
        <dbReference type="SAM" id="Phobius"/>
    </source>
</evidence>
<name>A0ABZ2GVM7_9GAMM</name>
<dbReference type="RefSeq" id="WP_338516085.1">
    <property type="nucleotide sequence ID" value="NZ_CP135137.1"/>
</dbReference>
<keyword evidence="4" id="KW-1185">Reference proteome</keyword>
<dbReference type="Pfam" id="PF00581">
    <property type="entry name" value="Rhodanese"/>
    <property type="match status" value="1"/>
</dbReference>
<proteinExistence type="predicted"/>
<keyword evidence="1" id="KW-1133">Transmembrane helix</keyword>
<evidence type="ECO:0000259" key="2">
    <source>
        <dbReference type="PROSITE" id="PS50206"/>
    </source>
</evidence>
<gene>
    <name evidence="3" type="ORF">RQL39_02375</name>
</gene>
<sequence>MNQAIIFINKHPILLLLLIIIVISILINEIKIKKNQPQRINPKELIQWINYNNATIIDLRNEKSFKNGHIINSIKIQFNQIKFEEKKLEKYKKKPLILICSNGLTSMKIGMQLKKNGFSKIMILSGGISNWTNHKLPLIKII</sequence>
<reference evidence="3" key="1">
    <citation type="submission" date="2023-09" db="EMBL/GenBank/DDBJ databases">
        <title>Genomes of two closely related lineages of the louse Polyplax serrata with different host specificities.</title>
        <authorList>
            <person name="Martinu J."/>
            <person name="Tarabai H."/>
            <person name="Stefka J."/>
            <person name="Hypsa V."/>
        </authorList>
    </citation>
    <scope>NUCLEOTIDE SEQUENCE [LARGE SCALE GENOMIC DNA]</scope>
    <source>
        <strain evidence="3">98ZLc_SE</strain>
    </source>
</reference>
<dbReference type="Proteomes" id="UP001368618">
    <property type="component" value="Chromosome"/>
</dbReference>
<accession>A0ABZ2GVM7</accession>
<dbReference type="SMART" id="SM00450">
    <property type="entry name" value="RHOD"/>
    <property type="match status" value="1"/>
</dbReference>
<dbReference type="PANTHER" id="PTHR43031:SF18">
    <property type="entry name" value="RHODANESE-RELATED SULFURTRANSFERASES"/>
    <property type="match status" value="1"/>
</dbReference>
<organism evidence="3 4">
    <name type="scientific">Candidatus Legionella polyplacis</name>
    <dbReference type="NCBI Taxonomy" id="2005262"/>
    <lineage>
        <taxon>Bacteria</taxon>
        <taxon>Pseudomonadati</taxon>
        <taxon>Pseudomonadota</taxon>
        <taxon>Gammaproteobacteria</taxon>
        <taxon>Legionellales</taxon>
        <taxon>Legionellaceae</taxon>
        <taxon>Legionella</taxon>
    </lineage>
</organism>